<sequence length="153" mass="18078">MSYLKVNSKKNDFALQQISDLLKFYLLKQRFYNFIIIYKKQTSKSIKAGQILRWIIATQSILKFKRMMKINTSYLKMLPTSADSLESLLVYNQTILIGENISQLHSIWLDQSLKLQYNIYITSINIQAQMLKQYQNSIYNLALPYKCQMLQQS</sequence>
<protein>
    <submittedName>
        <fullName evidence="1">Uncharacterized protein</fullName>
    </submittedName>
</protein>
<reference evidence="2" key="1">
    <citation type="journal article" date="2006" name="PLoS Biol.">
        <title>Macronuclear genome sequence of the ciliate Tetrahymena thermophila, a model eukaryote.</title>
        <authorList>
            <person name="Eisen J.A."/>
            <person name="Coyne R.S."/>
            <person name="Wu M."/>
            <person name="Wu D."/>
            <person name="Thiagarajan M."/>
            <person name="Wortman J.R."/>
            <person name="Badger J.H."/>
            <person name="Ren Q."/>
            <person name="Amedeo P."/>
            <person name="Jones K.M."/>
            <person name="Tallon L.J."/>
            <person name="Delcher A.L."/>
            <person name="Salzberg S.L."/>
            <person name="Silva J.C."/>
            <person name="Haas B.J."/>
            <person name="Majoros W.H."/>
            <person name="Farzad M."/>
            <person name="Carlton J.M."/>
            <person name="Smith R.K. Jr."/>
            <person name="Garg J."/>
            <person name="Pearlman R.E."/>
            <person name="Karrer K.M."/>
            <person name="Sun L."/>
            <person name="Manning G."/>
            <person name="Elde N.C."/>
            <person name="Turkewitz A.P."/>
            <person name="Asai D.J."/>
            <person name="Wilkes D.E."/>
            <person name="Wang Y."/>
            <person name="Cai H."/>
            <person name="Collins K."/>
            <person name="Stewart B.A."/>
            <person name="Lee S.R."/>
            <person name="Wilamowska K."/>
            <person name="Weinberg Z."/>
            <person name="Ruzzo W.L."/>
            <person name="Wloga D."/>
            <person name="Gaertig J."/>
            <person name="Frankel J."/>
            <person name="Tsao C.-C."/>
            <person name="Gorovsky M.A."/>
            <person name="Keeling P.J."/>
            <person name="Waller R.F."/>
            <person name="Patron N.J."/>
            <person name="Cherry J.M."/>
            <person name="Stover N.A."/>
            <person name="Krieger C.J."/>
            <person name="del Toro C."/>
            <person name="Ryder H.F."/>
            <person name="Williamson S.C."/>
            <person name="Barbeau R.A."/>
            <person name="Hamilton E.P."/>
            <person name="Orias E."/>
        </authorList>
    </citation>
    <scope>NUCLEOTIDE SEQUENCE [LARGE SCALE GENOMIC DNA]</scope>
    <source>
        <strain evidence="2">SB210</strain>
    </source>
</reference>
<evidence type="ECO:0000313" key="1">
    <source>
        <dbReference type="EMBL" id="EWS75933.1"/>
    </source>
</evidence>
<dbReference type="EMBL" id="GG662815">
    <property type="protein sequence ID" value="EWS75933.1"/>
    <property type="molecule type" value="Genomic_DNA"/>
</dbReference>
<dbReference type="InParanoid" id="W7XG85"/>
<accession>W7XG85</accession>
<proteinExistence type="predicted"/>
<dbReference type="KEGG" id="tet:TTHERM_001412070"/>
<dbReference type="RefSeq" id="XP_012651534.1">
    <property type="nucleotide sequence ID" value="XM_012796080.1"/>
</dbReference>
<dbReference type="Proteomes" id="UP000009168">
    <property type="component" value="Unassembled WGS sequence"/>
</dbReference>
<organism evidence="1 2">
    <name type="scientific">Tetrahymena thermophila (strain SB210)</name>
    <dbReference type="NCBI Taxonomy" id="312017"/>
    <lineage>
        <taxon>Eukaryota</taxon>
        <taxon>Sar</taxon>
        <taxon>Alveolata</taxon>
        <taxon>Ciliophora</taxon>
        <taxon>Intramacronucleata</taxon>
        <taxon>Oligohymenophorea</taxon>
        <taxon>Hymenostomatida</taxon>
        <taxon>Tetrahymenina</taxon>
        <taxon>Tetrahymenidae</taxon>
        <taxon>Tetrahymena</taxon>
    </lineage>
</organism>
<dbReference type="GeneID" id="24442315"/>
<name>W7XG85_TETTS</name>
<keyword evidence="2" id="KW-1185">Reference proteome</keyword>
<dbReference type="AlphaFoldDB" id="W7XG85"/>
<evidence type="ECO:0000313" key="2">
    <source>
        <dbReference type="Proteomes" id="UP000009168"/>
    </source>
</evidence>
<gene>
    <name evidence="1" type="ORF">TTHERM_001412070</name>
</gene>